<dbReference type="KEGG" id="vg:26646311"/>
<reference evidence="2" key="2">
    <citation type="submission" date="2015-01" db="EMBL/GenBank/DDBJ databases">
        <title>Complete sequence of three novel 9g-like phages.</title>
        <authorList>
            <person name="Carstens A.B."/>
            <person name="Hansen L.H."/>
            <person name="Kot W."/>
        </authorList>
    </citation>
    <scope>NUCLEOTIDE SEQUENCE [LARGE SCALE GENOMIC DNA]</scope>
</reference>
<accession>A0A0E3JSR6</accession>
<dbReference type="GeneID" id="26646311"/>
<organism evidence="1 2">
    <name type="scientific">Enterobacteria phage JenP1</name>
    <dbReference type="NCBI Taxonomy" id="1610837"/>
    <lineage>
        <taxon>Viruses</taxon>
        <taxon>Duplodnaviria</taxon>
        <taxon>Heunggongvirae</taxon>
        <taxon>Uroviricota</taxon>
        <taxon>Caudoviricetes</taxon>
        <taxon>Queuovirinae</taxon>
        <taxon>Nonagvirus</taxon>
        <taxon>Nonagvirus JenP1</taxon>
    </lineage>
</organism>
<reference evidence="1 2" key="1">
    <citation type="journal article" date="2015" name="Genome Announc.">
        <title>Complete Genome Sequences of Four Novel Escherichia coli Bacteriophages Belonging to New Phage Groups.</title>
        <authorList>
            <person name="Carstens A.B."/>
            <person name="Kot W."/>
            <person name="Hansen L.H."/>
        </authorList>
    </citation>
    <scope>NUCLEOTIDE SEQUENCE [LARGE SCALE GENOMIC DNA]</scope>
</reference>
<dbReference type="Proteomes" id="UP000033023">
    <property type="component" value="Segment"/>
</dbReference>
<evidence type="ECO:0000313" key="1">
    <source>
        <dbReference type="EMBL" id="AKA60946.1"/>
    </source>
</evidence>
<name>A0A0E3JSR6_9CAUD</name>
<dbReference type="RefSeq" id="YP_009220050.1">
    <property type="nucleotide sequence ID" value="NC_029028.1"/>
</dbReference>
<evidence type="ECO:0000313" key="2">
    <source>
        <dbReference type="Proteomes" id="UP000033023"/>
    </source>
</evidence>
<keyword evidence="2" id="KW-1185">Reference proteome</keyword>
<dbReference type="OrthoDB" id="14898at10239"/>
<proteinExistence type="predicted"/>
<protein>
    <submittedName>
        <fullName evidence="1">Uncharacterized protein</fullName>
    </submittedName>
</protein>
<sequence length="120" mass="14000">MSLQRFDNAELACEFAKRKFAKTGTPRCVHAAVAQNGAKYWYVGTVAQIKRRFATTPEMRRLVSAALVRNRHLDKEEIYRFLRNYTGKGNRFQVAANEFNIGLSTAYKIYYEYRKTSFNK</sequence>
<dbReference type="EMBL" id="KP719132">
    <property type="protein sequence ID" value="AKA60946.1"/>
    <property type="molecule type" value="Genomic_DNA"/>
</dbReference>